<name>A0ABW3MIN5_9PSEU</name>
<dbReference type="Pfam" id="PF19053">
    <property type="entry name" value="EccD"/>
    <property type="match status" value="1"/>
</dbReference>
<proteinExistence type="predicted"/>
<evidence type="ECO:0000313" key="4">
    <source>
        <dbReference type="Proteomes" id="UP001597045"/>
    </source>
</evidence>
<organism evidence="3 4">
    <name type="scientific">Kibdelosporangium lantanae</name>
    <dbReference type="NCBI Taxonomy" id="1497396"/>
    <lineage>
        <taxon>Bacteria</taxon>
        <taxon>Bacillati</taxon>
        <taxon>Actinomycetota</taxon>
        <taxon>Actinomycetes</taxon>
        <taxon>Pseudonocardiales</taxon>
        <taxon>Pseudonocardiaceae</taxon>
        <taxon>Kibdelosporangium</taxon>
    </lineage>
</organism>
<keyword evidence="4" id="KW-1185">Reference proteome</keyword>
<feature type="transmembrane region" description="Helical" evidence="1">
    <location>
        <begin position="23"/>
        <end position="45"/>
    </location>
</feature>
<reference evidence="4" key="1">
    <citation type="journal article" date="2019" name="Int. J. Syst. Evol. Microbiol.">
        <title>The Global Catalogue of Microorganisms (GCM) 10K type strain sequencing project: providing services to taxonomists for standard genome sequencing and annotation.</title>
        <authorList>
            <consortium name="The Broad Institute Genomics Platform"/>
            <consortium name="The Broad Institute Genome Sequencing Center for Infectious Disease"/>
            <person name="Wu L."/>
            <person name="Ma J."/>
        </authorList>
    </citation>
    <scope>NUCLEOTIDE SEQUENCE [LARGE SCALE GENOMIC DNA]</scope>
    <source>
        <strain evidence="4">JCM 31486</strain>
    </source>
</reference>
<keyword evidence="1" id="KW-0812">Transmembrane</keyword>
<evidence type="ECO:0000313" key="3">
    <source>
        <dbReference type="EMBL" id="MFD1050037.1"/>
    </source>
</evidence>
<accession>A0ABW3MIN5</accession>
<dbReference type="EMBL" id="JBHTIS010002566">
    <property type="protein sequence ID" value="MFD1050037.1"/>
    <property type="molecule type" value="Genomic_DNA"/>
</dbReference>
<sequence>TGMLSGGGVLIGWLITADSFDRLLWVFGALVLISAAALILGVVFPEQRFSPPLRRSVEVFEAICIASVLPLALAVMNLYVTLRHLNFKI</sequence>
<keyword evidence="1" id="KW-0472">Membrane</keyword>
<comment type="caution">
    <text evidence="3">The sequence shown here is derived from an EMBL/GenBank/DDBJ whole genome shotgun (WGS) entry which is preliminary data.</text>
</comment>
<gene>
    <name evidence="3" type="ORF">ACFQ1S_33175</name>
</gene>
<evidence type="ECO:0000259" key="2">
    <source>
        <dbReference type="Pfam" id="PF19053"/>
    </source>
</evidence>
<protein>
    <submittedName>
        <fullName evidence="3">Type VII secretion integral membrane protein EccD</fullName>
    </submittedName>
</protein>
<dbReference type="InterPro" id="IPR044049">
    <property type="entry name" value="EccD_transm"/>
</dbReference>
<feature type="non-terminal residue" evidence="3">
    <location>
        <position position="1"/>
    </location>
</feature>
<evidence type="ECO:0000256" key="1">
    <source>
        <dbReference type="SAM" id="Phobius"/>
    </source>
</evidence>
<dbReference type="Proteomes" id="UP001597045">
    <property type="component" value="Unassembled WGS sequence"/>
</dbReference>
<feature type="domain" description="EccD-like transmembrane" evidence="2">
    <location>
        <begin position="2"/>
        <end position="85"/>
    </location>
</feature>
<keyword evidence="1" id="KW-1133">Transmembrane helix</keyword>
<feature type="transmembrane region" description="Helical" evidence="1">
    <location>
        <begin position="57"/>
        <end position="80"/>
    </location>
</feature>